<organism evidence="15 21">
    <name type="scientific">Branchiostoma floridae</name>
    <name type="common">Florida lancelet</name>
    <name type="synonym">Amphioxus</name>
    <dbReference type="NCBI Taxonomy" id="7739"/>
    <lineage>
        <taxon>Eukaryota</taxon>
        <taxon>Metazoa</taxon>
        <taxon>Chordata</taxon>
        <taxon>Cephalochordata</taxon>
        <taxon>Leptocardii</taxon>
        <taxon>Amphioxiformes</taxon>
        <taxon>Branchiostomatidae</taxon>
        <taxon>Branchiostoma</taxon>
    </lineage>
</organism>
<dbReference type="InterPro" id="IPR001791">
    <property type="entry name" value="Laminin_G"/>
</dbReference>
<dbReference type="InterPro" id="IPR003585">
    <property type="entry name" value="Neurexin-like"/>
</dbReference>
<dbReference type="KEGG" id="bfo:118408405"/>
<feature type="domain" description="Laminin G" evidence="13">
    <location>
        <begin position="493"/>
        <end position="674"/>
    </location>
</feature>
<evidence type="ECO:0000256" key="7">
    <source>
        <dbReference type="ARBA" id="ARBA00023136"/>
    </source>
</evidence>
<feature type="compositionally biased region" description="Pro residues" evidence="10">
    <location>
        <begin position="1475"/>
        <end position="1484"/>
    </location>
</feature>
<feature type="domain" description="EGF-like" evidence="14">
    <location>
        <begin position="1103"/>
        <end position="1139"/>
    </location>
</feature>
<sequence>MTNGTEMAARILAFLGFVLLKLALGLDFDGSKNSHARYANWNASSKGTLSFEFRTTQDRALLMYMDDGGQHDFIELILLDGKLRLRNKIEDDNPVKIDLDTGSKLNDNQWHSVEIVRNYKMTTLSVDGKTKTGTSESDGKKNTLVSESDVFFGGIPLEVDLNDLSLPSAMFEPRFTGSIRNIRFGNDEPKLITSQGTKEVRYMCADSSPCKNGGKCIDGNTKLTCDCTGTGYEGDTCSKEIKAIDVEAVMLADGAYYQPMPDASLDYQDDSVDNYRYQAMSQKKKYKAQEAVTATFRGSEYFVYDLSGDPISSSHDEITLGFKTHQRSGLLFHTGTGQDYVNLSLKNGAVSLVVNLGSGAFETLVEPLEGTFNDNRWHDVKVTRNLQQQSNIGSAMVTISVDEIFTETGFTQDDFTMLGTDDFIYVGGSPSSADLPGSTITNNFMGCLKQVVYRTIEPQETNLDLSYLAKSNSPKMKAYGNLEFTCNEVSPLDPVTFLTPESYLELPTWTAKQTGTISFDFRTKEDNGLLMYNFGTVEQPDFFACELLDGHLYVMFDLGSGPVKVKATQKPLNDGEWHHVDIQRDGLSGMVVVDSRLSKFSVPAGSSQLGLNSKLYVGGYGTSWSALQLPKEIWSGKLYYGFVGCMRDIYMDGRSLDIAAIAKQQGAVGVGSYCRPMPDQCSSRPCQQGGKCKEGWNRYICDCSKTVYSGKNCEKESTMLTFADGQYLTVSLLGPVQTEAEDITLRFRTASSYGLLLAVTYEGGPQENVLMMEIEAGRLKLTFNPGPGPDFLYGGEGLDDNNWHTVQLRRRGRQLNLRVDDLDVPAIYPFPLGSGFFGESFQMLQYPEPGTVSKSSAVLDFNSIAIGSLQKAKPDGTSPPSFEGQMQNFVFNGNPFIEMAMSGGVDTIQTNAQFGKGTKVIGNPITFRDQASYVKLQTLEAYSSMNLVFKFKTTQPDGLIMYNGGDGNDFLALELVKGYLQYAFNLGDGATMMKGKSDMLNDNEWHEVKITRDENLNHRLTIDDFAVQKTTKGSKNLDLKGEMYVGGYPEQKYKELPLMVEARAKQLGYQGCLASINLDGKYPDLLKDNNRLRGSIVAGCEDLTNSCAGDPCNGGKCSQQWNRYECDCGMTTYTGPTCENVSTTYEFGPAGGLITYEFPRESRPNTRIDMLAVGFTTRVTQAVLVRIDSATSDDFMEIMINDGLLVATYNMGTQDHPVSEKSKKVNDGSYHIVRFSRIGANASLQLDNLALNEKKPPVPSYLSSEDRSKQLSVFNSQAYIRLGGRSSSNGRSRRGVDKPYFVGMLSGFYYNDIKVLDLARQKDPRVKVEGDVKAVKPPSMPTRVPPLPVPSQPRKPVPPSDEDDILVMSGSGCQSDDEDDCDPSLGSVGGKGDEGIIRPIINGSPTVKPPKPPKSTPIVPTPSDPPDSCDDEDDPDCDDGSGSGDGSGTTTASTDGVRFSVTTTTGVGKQTTPPSLQPSPPRQPGLPRNTVPRGNGQIPSTNGVSNVIPPLFPKQPINGKPSNIVTPVEPGNEKSPVQNPVQEQQVADTASTTGMVVGIVVAAAIALLILLYAMYKYRNRDEGSYRIDESRNYNFHTSGLPAQQNGSVPKEKPHKPVKKKDSKEWYV</sequence>
<dbReference type="GO" id="GO:0007155">
    <property type="term" value="P:cell adhesion"/>
    <property type="evidence" value="ECO:0007669"/>
    <property type="project" value="UniProtKB-KW"/>
</dbReference>
<protein>
    <submittedName>
        <fullName evidence="16 17">Neurexin-1-like isoform X1</fullName>
    </submittedName>
</protein>
<evidence type="ECO:0000313" key="16">
    <source>
        <dbReference type="RefSeq" id="XP_035665066.1"/>
    </source>
</evidence>
<feature type="compositionally biased region" description="Pro residues" evidence="10">
    <location>
        <begin position="1407"/>
        <end position="1425"/>
    </location>
</feature>
<evidence type="ECO:0000256" key="11">
    <source>
        <dbReference type="SAM" id="Phobius"/>
    </source>
</evidence>
<comment type="subcellular location">
    <subcellularLocation>
        <location evidence="1">Membrane</location>
        <topology evidence="1">Single-pass type I membrane protein</topology>
    </subcellularLocation>
</comment>
<comment type="caution">
    <text evidence="9">Lacks conserved residue(s) required for the propagation of feature annotation.</text>
</comment>
<evidence type="ECO:0000256" key="12">
    <source>
        <dbReference type="SAM" id="SignalP"/>
    </source>
</evidence>
<feature type="domain" description="EGF-like" evidence="14">
    <location>
        <begin position="677"/>
        <end position="714"/>
    </location>
</feature>
<evidence type="ECO:0000256" key="2">
    <source>
        <dbReference type="ARBA" id="ARBA00022536"/>
    </source>
</evidence>
<evidence type="ECO:0000256" key="8">
    <source>
        <dbReference type="ARBA" id="ARBA00023157"/>
    </source>
</evidence>
<dbReference type="Pfam" id="PF01034">
    <property type="entry name" value="Syndecan"/>
    <property type="match status" value="1"/>
</dbReference>
<evidence type="ECO:0000256" key="3">
    <source>
        <dbReference type="ARBA" id="ARBA00022692"/>
    </source>
</evidence>
<dbReference type="InterPro" id="IPR027789">
    <property type="entry name" value="Syndecan/Neurexin_dom"/>
</dbReference>
<feature type="signal peptide" evidence="12">
    <location>
        <begin position="1"/>
        <end position="25"/>
    </location>
</feature>
<keyword evidence="6 11" id="KW-1133">Transmembrane helix</keyword>
<keyword evidence="8 9" id="KW-1015">Disulfide bond</keyword>
<dbReference type="FunFam" id="2.60.120.200:FF:000003">
    <property type="entry name" value="neurexin-1 isoform X1"/>
    <property type="match status" value="1"/>
</dbReference>
<dbReference type="SMART" id="SM00294">
    <property type="entry name" value="4.1m"/>
    <property type="match status" value="1"/>
</dbReference>
<dbReference type="InterPro" id="IPR013320">
    <property type="entry name" value="ConA-like_dom_sf"/>
</dbReference>
<feature type="domain" description="Laminin G" evidence="13">
    <location>
        <begin position="717"/>
        <end position="918"/>
    </location>
</feature>
<keyword evidence="3 11" id="KW-0812">Transmembrane</keyword>
<evidence type="ECO:0000256" key="9">
    <source>
        <dbReference type="PROSITE-ProRule" id="PRU00076"/>
    </source>
</evidence>
<keyword evidence="5" id="KW-0130">Cell adhesion</keyword>
<dbReference type="PROSITE" id="PS50026">
    <property type="entry name" value="EGF_3"/>
    <property type="match status" value="3"/>
</dbReference>
<proteinExistence type="predicted"/>
<dbReference type="PROSITE" id="PS50025">
    <property type="entry name" value="LAM_G_DOMAIN"/>
    <property type="match status" value="6"/>
</dbReference>
<dbReference type="FunFam" id="2.10.25.10:FF:000029">
    <property type="entry name" value="neurexin-1 isoform X1"/>
    <property type="match status" value="1"/>
</dbReference>
<dbReference type="GO" id="GO:0046872">
    <property type="term" value="F:metal ion binding"/>
    <property type="evidence" value="ECO:0007669"/>
    <property type="project" value="UniProtKB-KW"/>
</dbReference>
<feature type="disulfide bond" evidence="9">
    <location>
        <begin position="1107"/>
        <end position="1117"/>
    </location>
</feature>
<accession>A0A9J7HWK5</accession>
<feature type="region of interest" description="Disordered" evidence="10">
    <location>
        <begin position="1329"/>
        <end position="1546"/>
    </location>
</feature>
<dbReference type="InterPro" id="IPR050372">
    <property type="entry name" value="Neurexin-related_CASP"/>
</dbReference>
<evidence type="ECO:0000256" key="1">
    <source>
        <dbReference type="ARBA" id="ARBA00004479"/>
    </source>
</evidence>
<evidence type="ECO:0000313" key="18">
    <source>
        <dbReference type="RefSeq" id="XP_035665068.1"/>
    </source>
</evidence>
<keyword evidence="2 9" id="KW-0245">EGF-like domain</keyword>
<feature type="domain" description="EGF-like" evidence="14">
    <location>
        <begin position="200"/>
        <end position="238"/>
    </location>
</feature>
<dbReference type="SUPFAM" id="SSF49899">
    <property type="entry name" value="Concanavalin A-like lectins/glucanases"/>
    <property type="match status" value="6"/>
</dbReference>
<gene>
    <name evidence="16 17 18 19 20 21" type="primary">LOC118408405</name>
</gene>
<feature type="domain" description="Laminin G" evidence="13">
    <location>
        <begin position="1143"/>
        <end position="1332"/>
    </location>
</feature>
<dbReference type="GeneID" id="118408405"/>
<feature type="compositionally biased region" description="Pro residues" evidence="10">
    <location>
        <begin position="1338"/>
        <end position="1359"/>
    </location>
</feature>
<evidence type="ECO:0000256" key="6">
    <source>
        <dbReference type="ARBA" id="ARBA00022989"/>
    </source>
</evidence>
<feature type="domain" description="Laminin G" evidence="13">
    <location>
        <begin position="923"/>
        <end position="1100"/>
    </location>
</feature>
<name>A0A9J7HWK5_BRAFL</name>
<dbReference type="RefSeq" id="XP_035665067.1">
    <property type="nucleotide sequence ID" value="XM_035809174.1"/>
</dbReference>
<evidence type="ECO:0000313" key="15">
    <source>
        <dbReference type="Proteomes" id="UP000001554"/>
    </source>
</evidence>
<feature type="domain" description="Laminin G" evidence="13">
    <location>
        <begin position="25"/>
        <end position="210"/>
    </location>
</feature>
<dbReference type="RefSeq" id="XP_035665068.1">
    <property type="nucleotide sequence ID" value="XM_035809175.1"/>
</dbReference>
<feature type="transmembrane region" description="Helical" evidence="11">
    <location>
        <begin position="1554"/>
        <end position="1575"/>
    </location>
</feature>
<dbReference type="Gene3D" id="2.60.120.200">
    <property type="match status" value="6"/>
</dbReference>
<dbReference type="Proteomes" id="UP000001554">
    <property type="component" value="Unplaced"/>
</dbReference>
<dbReference type="Pfam" id="PF02210">
    <property type="entry name" value="Laminin_G_2"/>
    <property type="match status" value="6"/>
</dbReference>
<keyword evidence="4" id="KW-0677">Repeat</keyword>
<dbReference type="GO" id="GO:0016020">
    <property type="term" value="C:membrane"/>
    <property type="evidence" value="ECO:0007669"/>
    <property type="project" value="UniProtKB-SubCell"/>
</dbReference>
<evidence type="ECO:0000313" key="17">
    <source>
        <dbReference type="RefSeq" id="XP_035665067.1"/>
    </source>
</evidence>
<dbReference type="InterPro" id="IPR000742">
    <property type="entry name" value="EGF"/>
</dbReference>
<dbReference type="CDD" id="cd00054">
    <property type="entry name" value="EGF_CA"/>
    <property type="match status" value="3"/>
</dbReference>
<evidence type="ECO:0000313" key="20">
    <source>
        <dbReference type="RefSeq" id="XP_035665071.1"/>
    </source>
</evidence>
<dbReference type="RefSeq" id="XP_035665071.1">
    <property type="nucleotide sequence ID" value="XM_035809178.1"/>
</dbReference>
<dbReference type="PANTHER" id="PTHR15036">
    <property type="entry name" value="PIKACHURIN-LIKE PROTEIN"/>
    <property type="match status" value="1"/>
</dbReference>
<keyword evidence="7 11" id="KW-0472">Membrane</keyword>
<feature type="chain" id="PRO_5044698758" evidence="12">
    <location>
        <begin position="26"/>
        <end position="1627"/>
    </location>
</feature>
<dbReference type="SMART" id="SM00282">
    <property type="entry name" value="LamG"/>
    <property type="match status" value="6"/>
</dbReference>
<dbReference type="SMART" id="SM00181">
    <property type="entry name" value="EGF"/>
    <property type="match status" value="3"/>
</dbReference>
<feature type="compositionally biased region" description="Acidic residues" evidence="10">
    <location>
        <begin position="1427"/>
        <end position="1439"/>
    </location>
</feature>
<keyword evidence="15" id="KW-1185">Reference proteome</keyword>
<dbReference type="OMA" id="IKFSLQC"/>
<dbReference type="OrthoDB" id="6275838at2759"/>
<feature type="compositionally biased region" description="Polar residues" evidence="10">
    <location>
        <begin position="1596"/>
        <end position="1606"/>
    </location>
</feature>
<evidence type="ECO:0000259" key="14">
    <source>
        <dbReference type="PROSITE" id="PS50026"/>
    </source>
</evidence>
<feature type="compositionally biased region" description="Low complexity" evidence="10">
    <location>
        <begin position="1448"/>
        <end position="1474"/>
    </location>
</feature>
<evidence type="ECO:0000259" key="13">
    <source>
        <dbReference type="PROSITE" id="PS50025"/>
    </source>
</evidence>
<evidence type="ECO:0000256" key="10">
    <source>
        <dbReference type="SAM" id="MobiDB-lite"/>
    </source>
</evidence>
<dbReference type="Gene3D" id="2.10.25.10">
    <property type="entry name" value="Laminin"/>
    <property type="match status" value="3"/>
</dbReference>
<dbReference type="CDD" id="cd00110">
    <property type="entry name" value="LamG"/>
    <property type="match status" value="6"/>
</dbReference>
<feature type="compositionally biased region" description="Polar residues" evidence="10">
    <location>
        <begin position="1535"/>
        <end position="1546"/>
    </location>
</feature>
<dbReference type="RefSeq" id="XP_035665069.1">
    <property type="nucleotide sequence ID" value="XM_035809176.1"/>
</dbReference>
<evidence type="ECO:0000256" key="4">
    <source>
        <dbReference type="ARBA" id="ARBA00022737"/>
    </source>
</evidence>
<feature type="region of interest" description="Disordered" evidence="10">
    <location>
        <begin position="1596"/>
        <end position="1627"/>
    </location>
</feature>
<reference evidence="16 17" key="1">
    <citation type="submission" date="2025-04" db="UniProtKB">
        <authorList>
            <consortium name="RefSeq"/>
        </authorList>
    </citation>
    <scope>IDENTIFICATION</scope>
    <source>
        <strain evidence="16 17">S238N-H82</strain>
        <tissue evidence="16 17">Testes</tissue>
    </source>
</reference>
<evidence type="ECO:0000313" key="19">
    <source>
        <dbReference type="RefSeq" id="XP_035665069.1"/>
    </source>
</evidence>
<dbReference type="PANTHER" id="PTHR15036:SF89">
    <property type="entry name" value="NEUREXIN 1, ISOFORM F"/>
    <property type="match status" value="1"/>
</dbReference>
<dbReference type="RefSeq" id="XP_035665066.1">
    <property type="nucleotide sequence ID" value="XM_035809173.1"/>
</dbReference>
<evidence type="ECO:0000313" key="21">
    <source>
        <dbReference type="RefSeq" id="XP_035665072.1"/>
    </source>
</evidence>
<evidence type="ECO:0000256" key="5">
    <source>
        <dbReference type="ARBA" id="ARBA00022889"/>
    </source>
</evidence>
<keyword evidence="12" id="KW-0732">Signal</keyword>
<feature type="domain" description="Laminin G" evidence="13">
    <location>
        <begin position="293"/>
        <end position="486"/>
    </location>
</feature>
<dbReference type="RefSeq" id="XP_035665072.1">
    <property type="nucleotide sequence ID" value="XM_035809179.1"/>
</dbReference>